<dbReference type="InterPro" id="IPR001173">
    <property type="entry name" value="Glyco_trans_2-like"/>
</dbReference>
<dbReference type="InterPro" id="IPR050834">
    <property type="entry name" value="Glycosyltransf_2"/>
</dbReference>
<organism evidence="2 3">
    <name type="scientific">Novosphingobium pentaromativorans US6-1</name>
    <dbReference type="NCBI Taxonomy" id="1088721"/>
    <lineage>
        <taxon>Bacteria</taxon>
        <taxon>Pseudomonadati</taxon>
        <taxon>Pseudomonadota</taxon>
        <taxon>Alphaproteobacteria</taxon>
        <taxon>Sphingomonadales</taxon>
        <taxon>Sphingomonadaceae</taxon>
        <taxon>Novosphingobium</taxon>
    </lineage>
</organism>
<sequence>MRKNSYTASAEGMLVQDAEVLFERGNRQSQTTIIIPLYNYAHHIEQALQSAAAQSTDDVMILVVDDCSTDQSVETVLKWMKMQTGRKGLTLLKNSKNSKLSITRNTGINYSRSEYCFMLDADNIVYPRCVEKHVQALEARPEADAAYSLIEVFEGRRDVIGAGVFIKEGLIHGNFIDAMAMFRRSALLAMNGYENLRHGWEDYELWLRMIEQKKIAIHIPEILSRYRQHERSMLRTQTNRGDNNIELRAYMKKRFSWLDLH</sequence>
<reference evidence="2 3" key="1">
    <citation type="journal article" date="2012" name="J. Bacteriol.">
        <title>Genome sequence of benzo(a)pyrene-degrading bacterium Novosphingobium pentaromativorans US6-1.</title>
        <authorList>
            <person name="Luo Y.R."/>
            <person name="Kang S.G."/>
            <person name="Kim S.J."/>
            <person name="Kim M.R."/>
            <person name="Li N."/>
            <person name="Lee J.H."/>
            <person name="Kwon K.K."/>
        </authorList>
    </citation>
    <scope>NUCLEOTIDE SEQUENCE [LARGE SCALE GENOMIC DNA]</scope>
    <source>
        <strain evidence="2 3">US6-1</strain>
    </source>
</reference>
<dbReference type="EMBL" id="AGFM01000093">
    <property type="protein sequence ID" value="EHJ58249.1"/>
    <property type="molecule type" value="Genomic_DNA"/>
</dbReference>
<evidence type="ECO:0000259" key="1">
    <source>
        <dbReference type="Pfam" id="PF00535"/>
    </source>
</evidence>
<dbReference type="SUPFAM" id="SSF53448">
    <property type="entry name" value="Nucleotide-diphospho-sugar transferases"/>
    <property type="match status" value="1"/>
</dbReference>
<accession>G6EKE6</accession>
<evidence type="ECO:0000313" key="3">
    <source>
        <dbReference type="Proteomes" id="UP000004030"/>
    </source>
</evidence>
<dbReference type="AlphaFoldDB" id="G6EKE6"/>
<evidence type="ECO:0000313" key="2">
    <source>
        <dbReference type="EMBL" id="EHJ58249.1"/>
    </source>
</evidence>
<feature type="domain" description="Glycosyltransferase 2-like" evidence="1">
    <location>
        <begin position="32"/>
        <end position="158"/>
    </location>
</feature>
<dbReference type="PANTHER" id="PTHR43685">
    <property type="entry name" value="GLYCOSYLTRANSFERASE"/>
    <property type="match status" value="1"/>
</dbReference>
<comment type="caution">
    <text evidence="2">The sequence shown here is derived from an EMBL/GenBank/DDBJ whole genome shotgun (WGS) entry which is preliminary data.</text>
</comment>
<name>G6EKE6_9SPHN</name>
<dbReference type="InterPro" id="IPR029044">
    <property type="entry name" value="Nucleotide-diphossugar_trans"/>
</dbReference>
<keyword evidence="3" id="KW-1185">Reference proteome</keyword>
<protein>
    <recommendedName>
        <fullName evidence="1">Glycosyltransferase 2-like domain-containing protein</fullName>
    </recommendedName>
</protein>
<dbReference type="Pfam" id="PF00535">
    <property type="entry name" value="Glycos_transf_2"/>
    <property type="match status" value="1"/>
</dbReference>
<dbReference type="eggNOG" id="COG1215">
    <property type="taxonomic scope" value="Bacteria"/>
</dbReference>
<dbReference type="PANTHER" id="PTHR43685:SF2">
    <property type="entry name" value="GLYCOSYLTRANSFERASE 2-LIKE DOMAIN-CONTAINING PROTEIN"/>
    <property type="match status" value="1"/>
</dbReference>
<dbReference type="CDD" id="cd00761">
    <property type="entry name" value="Glyco_tranf_GTA_type"/>
    <property type="match status" value="1"/>
</dbReference>
<proteinExistence type="predicted"/>
<dbReference type="PATRIC" id="fig|1088721.3.peg.4729"/>
<gene>
    <name evidence="2" type="ORF">NSU_4817</name>
</gene>
<dbReference type="Proteomes" id="UP000004030">
    <property type="component" value="Unassembled WGS sequence"/>
</dbReference>
<dbReference type="Gene3D" id="3.90.550.10">
    <property type="entry name" value="Spore Coat Polysaccharide Biosynthesis Protein SpsA, Chain A"/>
    <property type="match status" value="1"/>
</dbReference>